<reference evidence="2 3" key="1">
    <citation type="submission" date="2015-03" db="EMBL/GenBank/DDBJ databases">
        <title>Genome sequencing of Methylobacterium variabile DSM 16961.</title>
        <authorList>
            <person name="Chaudhry V."/>
            <person name="Patil P.B."/>
        </authorList>
    </citation>
    <scope>NUCLEOTIDE SEQUENCE [LARGE SCALE GENOMIC DNA]</scope>
    <source>
        <strain evidence="2 3">DSM 16961</strain>
    </source>
</reference>
<sequence length="123" mass="12231">MGLVWTSLARLCATALFGLGLAILATSAADAGPGRSEPVLRAAQGLSPMASLHARWAKSPACTLTATSVDLPRADDGSTASAPLAAPAEGPAALAVTLLPPRRLGSLVRAGATLPERPPKTGA</sequence>
<name>A0A0J6SFE7_9HYPH</name>
<accession>A0A0J6SFE7</accession>
<comment type="caution">
    <text evidence="2">The sequence shown here is derived from an EMBL/GenBank/DDBJ whole genome shotgun (WGS) entry which is preliminary data.</text>
</comment>
<dbReference type="EMBL" id="LABY01000177">
    <property type="protein sequence ID" value="KMO32394.1"/>
    <property type="molecule type" value="Genomic_DNA"/>
</dbReference>
<evidence type="ECO:0000313" key="3">
    <source>
        <dbReference type="Proteomes" id="UP000035955"/>
    </source>
</evidence>
<evidence type="ECO:0000256" key="1">
    <source>
        <dbReference type="SAM" id="SignalP"/>
    </source>
</evidence>
<dbReference type="PATRIC" id="fig|298794.3.peg.2275"/>
<feature type="chain" id="PRO_5005281511" evidence="1">
    <location>
        <begin position="32"/>
        <end position="123"/>
    </location>
</feature>
<protein>
    <submittedName>
        <fullName evidence="2">Uncharacterized protein</fullName>
    </submittedName>
</protein>
<gene>
    <name evidence="2" type="ORF">VQ02_23740</name>
</gene>
<organism evidence="2 3">
    <name type="scientific">Methylobacterium variabile</name>
    <dbReference type="NCBI Taxonomy" id="298794"/>
    <lineage>
        <taxon>Bacteria</taxon>
        <taxon>Pseudomonadati</taxon>
        <taxon>Pseudomonadota</taxon>
        <taxon>Alphaproteobacteria</taxon>
        <taxon>Hyphomicrobiales</taxon>
        <taxon>Methylobacteriaceae</taxon>
        <taxon>Methylobacterium</taxon>
    </lineage>
</organism>
<dbReference type="AlphaFoldDB" id="A0A0J6SFE7"/>
<keyword evidence="1" id="KW-0732">Signal</keyword>
<dbReference type="Proteomes" id="UP000035955">
    <property type="component" value="Unassembled WGS sequence"/>
</dbReference>
<proteinExistence type="predicted"/>
<keyword evidence="3" id="KW-1185">Reference proteome</keyword>
<evidence type="ECO:0000313" key="2">
    <source>
        <dbReference type="EMBL" id="KMO32394.1"/>
    </source>
</evidence>
<feature type="signal peptide" evidence="1">
    <location>
        <begin position="1"/>
        <end position="31"/>
    </location>
</feature>